<dbReference type="Gene3D" id="3.40.50.11050">
    <property type="match status" value="1"/>
</dbReference>
<dbReference type="GO" id="GO:0020002">
    <property type="term" value="C:host cell plasma membrane"/>
    <property type="evidence" value="ECO:0007669"/>
    <property type="project" value="UniProtKB-SubCell"/>
</dbReference>
<dbReference type="GO" id="GO:0006508">
    <property type="term" value="P:proteolysis"/>
    <property type="evidence" value="ECO:0007669"/>
    <property type="project" value="UniProtKB-KW"/>
</dbReference>
<evidence type="ECO:0000256" key="12">
    <source>
        <dbReference type="ARBA" id="ARBA00022807"/>
    </source>
</evidence>
<evidence type="ECO:0000256" key="9">
    <source>
        <dbReference type="ARBA" id="ARBA00022723"/>
    </source>
</evidence>
<dbReference type="AlphaFoldDB" id="A0A6P2DD99"/>
<keyword evidence="7" id="KW-0645">Protease</keyword>
<evidence type="ECO:0000256" key="6">
    <source>
        <dbReference type="ARBA" id="ARBA00022656"/>
    </source>
</evidence>
<name>A0A6P2DD99_9BACT</name>
<evidence type="ECO:0000256" key="13">
    <source>
        <dbReference type="ARBA" id="ARBA00022813"/>
    </source>
</evidence>
<evidence type="ECO:0000256" key="14">
    <source>
        <dbReference type="ARBA" id="ARBA00022842"/>
    </source>
</evidence>
<dbReference type="GO" id="GO:0016740">
    <property type="term" value="F:transferase activity"/>
    <property type="evidence" value="ECO:0007669"/>
    <property type="project" value="UniProtKB-KW"/>
</dbReference>
<comment type="subcellular location">
    <subcellularLocation>
        <location evidence="2">Host cell membrane</location>
    </subcellularLocation>
    <subcellularLocation>
        <location evidence="20">Host cytoplasm</location>
        <location evidence="20">Host cytosol</location>
    </subcellularLocation>
    <subcellularLocation>
        <location evidence="3">Secreted</location>
    </subcellularLocation>
</comment>
<comment type="cofactor">
    <cofactor evidence="1">
        <name>Mg(2+)</name>
        <dbReference type="ChEBI" id="CHEBI:18420"/>
    </cofactor>
</comment>
<keyword evidence="4" id="KW-1032">Host cell membrane</keyword>
<evidence type="ECO:0000256" key="5">
    <source>
        <dbReference type="ARBA" id="ARBA00022525"/>
    </source>
</evidence>
<dbReference type="GO" id="GO:0090729">
    <property type="term" value="F:toxin activity"/>
    <property type="evidence" value="ECO:0007669"/>
    <property type="project" value="UniProtKB-KW"/>
</dbReference>
<dbReference type="KEGG" id="gms:SOIL9_85500"/>
<evidence type="ECO:0000256" key="15">
    <source>
        <dbReference type="ARBA" id="ARBA00022870"/>
    </source>
</evidence>
<feature type="domain" description="Peptidase C80" evidence="21">
    <location>
        <begin position="48"/>
        <end position="177"/>
    </location>
</feature>
<evidence type="ECO:0000313" key="23">
    <source>
        <dbReference type="Proteomes" id="UP000464178"/>
    </source>
</evidence>
<keyword evidence="18" id="KW-0472">Membrane</keyword>
<dbReference type="Proteomes" id="UP000464178">
    <property type="component" value="Chromosome"/>
</dbReference>
<keyword evidence="12" id="KW-0788">Thiol protease</keyword>
<keyword evidence="5" id="KW-0964">Secreted</keyword>
<keyword evidence="15" id="KW-1043">Host membrane</keyword>
<keyword evidence="17" id="KW-0446">Lipid-binding</keyword>
<dbReference type="GO" id="GO:0046872">
    <property type="term" value="F:metal ion binding"/>
    <property type="evidence" value="ECO:0007669"/>
    <property type="project" value="UniProtKB-KW"/>
</dbReference>
<protein>
    <submittedName>
        <fullName evidence="22">: Peptidase_C80</fullName>
    </submittedName>
</protein>
<keyword evidence="6" id="KW-0800">Toxin</keyword>
<evidence type="ECO:0000256" key="8">
    <source>
        <dbReference type="ARBA" id="ARBA00022679"/>
    </source>
</evidence>
<evidence type="ECO:0000256" key="11">
    <source>
        <dbReference type="ARBA" id="ARBA00022801"/>
    </source>
</evidence>
<evidence type="ECO:0000256" key="7">
    <source>
        <dbReference type="ARBA" id="ARBA00022670"/>
    </source>
</evidence>
<dbReference type="GO" id="GO:0008234">
    <property type="term" value="F:cysteine-type peptidase activity"/>
    <property type="evidence" value="ECO:0007669"/>
    <property type="project" value="UniProtKB-KW"/>
</dbReference>
<keyword evidence="10" id="KW-0677">Repeat</keyword>
<evidence type="ECO:0000256" key="10">
    <source>
        <dbReference type="ARBA" id="ARBA00022737"/>
    </source>
</evidence>
<keyword evidence="11" id="KW-0378">Hydrolase</keyword>
<keyword evidence="9" id="KW-0479">Metal-binding</keyword>
<dbReference type="GO" id="GO:0005576">
    <property type="term" value="C:extracellular region"/>
    <property type="evidence" value="ECO:0007669"/>
    <property type="project" value="UniProtKB-SubCell"/>
</dbReference>
<dbReference type="Pfam" id="PF11713">
    <property type="entry name" value="Peptidase_C80"/>
    <property type="match status" value="1"/>
</dbReference>
<accession>A0A6P2DD99</accession>
<keyword evidence="13" id="KW-0068">Autocatalytic cleavage</keyword>
<dbReference type="RefSeq" id="WP_162671854.1">
    <property type="nucleotide sequence ID" value="NZ_LR593886.1"/>
</dbReference>
<keyword evidence="16" id="KW-0843">Virulence</keyword>
<keyword evidence="23" id="KW-1185">Reference proteome</keyword>
<dbReference type="InterPro" id="IPR020974">
    <property type="entry name" value="CPD_dom"/>
</dbReference>
<keyword evidence="14" id="KW-0460">Magnesium</keyword>
<gene>
    <name evidence="22" type="ORF">SOIL9_85500</name>
</gene>
<dbReference type="InterPro" id="IPR038383">
    <property type="entry name" value="CPD_dom_sf"/>
</dbReference>
<evidence type="ECO:0000256" key="4">
    <source>
        <dbReference type="ARBA" id="ARBA00022511"/>
    </source>
</evidence>
<sequence length="217" mass="24310">MSKYDGQIVLGFKQPGATGIEIENWVRELNVKFLTSNATSRARGHFEVLRSNDSFGLKAVMNRLAPLFSDRSNIRIYLVGHGGWKHKTLGGEYSNYFITWMFSGSFLKNATNIGVVNLMACELGVGPTSSGGMSDLGVHSTNSFASEFHRKLKEKAGIATTVHAYPTEVKVRYGGMKSQFDPKLGADRRMYKKHIYYWSGDQQMFRGADYTADQRPE</sequence>
<evidence type="ECO:0000256" key="18">
    <source>
        <dbReference type="ARBA" id="ARBA00023136"/>
    </source>
</evidence>
<reference evidence="22 23" key="1">
    <citation type="submission" date="2019-05" db="EMBL/GenBank/DDBJ databases">
        <authorList>
            <consortium name="Science for Life Laboratories"/>
        </authorList>
    </citation>
    <scope>NUCLEOTIDE SEQUENCE [LARGE SCALE GENOMIC DNA]</scope>
    <source>
        <strain evidence="22">Soil9</strain>
    </source>
</reference>
<evidence type="ECO:0000313" key="22">
    <source>
        <dbReference type="EMBL" id="VTR99342.1"/>
    </source>
</evidence>
<keyword evidence="19" id="KW-1035">Host cytoplasm</keyword>
<proteinExistence type="predicted"/>
<evidence type="ECO:0000256" key="2">
    <source>
        <dbReference type="ARBA" id="ARBA00004165"/>
    </source>
</evidence>
<evidence type="ECO:0000256" key="20">
    <source>
        <dbReference type="ARBA" id="ARBA00023586"/>
    </source>
</evidence>
<evidence type="ECO:0000256" key="17">
    <source>
        <dbReference type="ARBA" id="ARBA00023121"/>
    </source>
</evidence>
<keyword evidence="8" id="KW-0808">Transferase</keyword>
<evidence type="ECO:0000256" key="19">
    <source>
        <dbReference type="ARBA" id="ARBA00023200"/>
    </source>
</evidence>
<evidence type="ECO:0000256" key="3">
    <source>
        <dbReference type="ARBA" id="ARBA00004613"/>
    </source>
</evidence>
<dbReference type="GO" id="GO:0044164">
    <property type="term" value="C:host cell cytosol"/>
    <property type="evidence" value="ECO:0007669"/>
    <property type="project" value="UniProtKB-SubCell"/>
</dbReference>
<dbReference type="EMBL" id="LR593886">
    <property type="protein sequence ID" value="VTR99342.1"/>
    <property type="molecule type" value="Genomic_DNA"/>
</dbReference>
<evidence type="ECO:0000256" key="16">
    <source>
        <dbReference type="ARBA" id="ARBA00023026"/>
    </source>
</evidence>
<dbReference type="GO" id="GO:0008289">
    <property type="term" value="F:lipid binding"/>
    <property type="evidence" value="ECO:0007669"/>
    <property type="project" value="UniProtKB-KW"/>
</dbReference>
<evidence type="ECO:0000259" key="21">
    <source>
        <dbReference type="Pfam" id="PF11713"/>
    </source>
</evidence>
<evidence type="ECO:0000256" key="1">
    <source>
        <dbReference type="ARBA" id="ARBA00001946"/>
    </source>
</evidence>
<organism evidence="22 23">
    <name type="scientific">Gemmata massiliana</name>
    <dbReference type="NCBI Taxonomy" id="1210884"/>
    <lineage>
        <taxon>Bacteria</taxon>
        <taxon>Pseudomonadati</taxon>
        <taxon>Planctomycetota</taxon>
        <taxon>Planctomycetia</taxon>
        <taxon>Gemmatales</taxon>
        <taxon>Gemmataceae</taxon>
        <taxon>Gemmata</taxon>
    </lineage>
</organism>